<reference evidence="5" key="1">
    <citation type="submission" date="2012-12" db="EMBL/GenBank/DDBJ databases">
        <authorList>
            <person name="Hellsten U."/>
            <person name="Grimwood J."/>
            <person name="Chapman J.A."/>
            <person name="Shapiro H."/>
            <person name="Aerts A."/>
            <person name="Otillar R.P."/>
            <person name="Terry A.Y."/>
            <person name="Boore J.L."/>
            <person name="Simakov O."/>
            <person name="Marletaz F."/>
            <person name="Cho S.-J."/>
            <person name="Edsinger-Gonzales E."/>
            <person name="Havlak P."/>
            <person name="Kuo D.-H."/>
            <person name="Larsson T."/>
            <person name="Lv J."/>
            <person name="Arendt D."/>
            <person name="Savage R."/>
            <person name="Osoegawa K."/>
            <person name="de Jong P."/>
            <person name="Lindberg D.R."/>
            <person name="Seaver E.C."/>
            <person name="Weisblat D.A."/>
            <person name="Putnam N.H."/>
            <person name="Grigoriev I.V."/>
            <person name="Rokhsar D.S."/>
        </authorList>
    </citation>
    <scope>NUCLEOTIDE SEQUENCE</scope>
    <source>
        <strain evidence="5">I ESC-2004</strain>
    </source>
</reference>
<dbReference type="PANTHER" id="PTHR23179:SF3">
    <property type="entry name" value="RHO GTPASE-ACTIVATING PROTEIN 20"/>
    <property type="match status" value="1"/>
</dbReference>
<dbReference type="EMBL" id="KB310189">
    <property type="protein sequence ID" value="ELT92268.1"/>
    <property type="molecule type" value="Genomic_DNA"/>
</dbReference>
<feature type="region of interest" description="Disordered" evidence="1">
    <location>
        <begin position="262"/>
        <end position="293"/>
    </location>
</feature>
<reference evidence="3 5" key="2">
    <citation type="journal article" date="2013" name="Nature">
        <title>Insights into bilaterian evolution from three spiralian genomes.</title>
        <authorList>
            <person name="Simakov O."/>
            <person name="Marletaz F."/>
            <person name="Cho S.J."/>
            <person name="Edsinger-Gonzales E."/>
            <person name="Havlak P."/>
            <person name="Hellsten U."/>
            <person name="Kuo D.H."/>
            <person name="Larsson T."/>
            <person name="Lv J."/>
            <person name="Arendt D."/>
            <person name="Savage R."/>
            <person name="Osoegawa K."/>
            <person name="de Jong P."/>
            <person name="Grimwood J."/>
            <person name="Chapman J.A."/>
            <person name="Shapiro H."/>
            <person name="Aerts A."/>
            <person name="Otillar R.P."/>
            <person name="Terry A.Y."/>
            <person name="Boore J.L."/>
            <person name="Grigoriev I.V."/>
            <person name="Lindberg D.R."/>
            <person name="Seaver E.C."/>
            <person name="Weisblat D.A."/>
            <person name="Putnam N.H."/>
            <person name="Rokhsar D.S."/>
        </authorList>
    </citation>
    <scope>NUCLEOTIDE SEQUENCE</scope>
    <source>
        <strain evidence="3 5">I ESC-2004</strain>
    </source>
</reference>
<dbReference type="PANTHER" id="PTHR23179">
    <property type="entry name" value="T-CELL ACTIVATION RHO GTPASE ACTIVATING PROTEIN-RELATED"/>
    <property type="match status" value="1"/>
</dbReference>
<dbReference type="Proteomes" id="UP000014760">
    <property type="component" value="Unassembled WGS sequence"/>
</dbReference>
<accession>R7TEU1</accession>
<evidence type="ECO:0000313" key="4">
    <source>
        <dbReference type="EnsemblMetazoa" id="CapteP109949"/>
    </source>
</evidence>
<evidence type="ECO:0000313" key="3">
    <source>
        <dbReference type="EMBL" id="ELT92268.1"/>
    </source>
</evidence>
<dbReference type="OrthoDB" id="9994905at2759"/>
<sequence>MTLITYRIPPHFTEENTKRPKKTKRSPIINFFRRSQVKLDDSSTTPTGKLFGHPLSDVCQDDDSLPKPLLELLKYLFISAPFTTGVFRKPGNHKRMQEVRCRMDQGEEIQWDDVPVLVATSILKEYLRSLPVCLLLCELFEQWVELMNISDLDERKTVIIKFLQRLPSVHLCFLRHMMCVFYHIMQRSDENHMAAQALAVCISPSLLWQNDTFATGNAMADTMRHTAKSEKARKLFQFMLEHIIEIFGRDVIYLFGELPSHPSMQSKCRQDSSTDSDSMHSMLSAPENTGECT</sequence>
<dbReference type="EnsemblMetazoa" id="CapteT109949">
    <property type="protein sequence ID" value="CapteP109949"/>
    <property type="gene ID" value="CapteG109949"/>
</dbReference>
<reference evidence="4" key="3">
    <citation type="submission" date="2015-06" db="UniProtKB">
        <authorList>
            <consortium name="EnsemblMetazoa"/>
        </authorList>
    </citation>
    <scope>IDENTIFICATION</scope>
</reference>
<evidence type="ECO:0000259" key="2">
    <source>
        <dbReference type="PROSITE" id="PS50238"/>
    </source>
</evidence>
<evidence type="ECO:0000256" key="1">
    <source>
        <dbReference type="SAM" id="MobiDB-lite"/>
    </source>
</evidence>
<dbReference type="OMA" id="EDWMEVM"/>
<organism evidence="3">
    <name type="scientific">Capitella teleta</name>
    <name type="common">Polychaete worm</name>
    <dbReference type="NCBI Taxonomy" id="283909"/>
    <lineage>
        <taxon>Eukaryota</taxon>
        <taxon>Metazoa</taxon>
        <taxon>Spiralia</taxon>
        <taxon>Lophotrochozoa</taxon>
        <taxon>Annelida</taxon>
        <taxon>Polychaeta</taxon>
        <taxon>Sedentaria</taxon>
        <taxon>Scolecida</taxon>
        <taxon>Capitellidae</taxon>
        <taxon>Capitella</taxon>
    </lineage>
</organism>
<dbReference type="EMBL" id="AMQN01013396">
    <property type="status" value="NOT_ANNOTATED_CDS"/>
    <property type="molecule type" value="Genomic_DNA"/>
</dbReference>
<dbReference type="GO" id="GO:0005096">
    <property type="term" value="F:GTPase activator activity"/>
    <property type="evidence" value="ECO:0007669"/>
    <property type="project" value="TreeGrafter"/>
</dbReference>
<feature type="compositionally biased region" description="Low complexity" evidence="1">
    <location>
        <begin position="271"/>
        <end position="284"/>
    </location>
</feature>
<gene>
    <name evidence="3" type="ORF">CAPTEDRAFT_109949</name>
</gene>
<dbReference type="PROSITE" id="PS50238">
    <property type="entry name" value="RHOGAP"/>
    <property type="match status" value="1"/>
</dbReference>
<dbReference type="Pfam" id="PF00620">
    <property type="entry name" value="RhoGAP"/>
    <property type="match status" value="1"/>
</dbReference>
<protein>
    <recommendedName>
        <fullName evidence="2">Rho-GAP domain-containing protein</fullName>
    </recommendedName>
</protein>
<dbReference type="SMART" id="SM00324">
    <property type="entry name" value="RhoGAP"/>
    <property type="match status" value="1"/>
</dbReference>
<name>R7TEU1_CAPTE</name>
<keyword evidence="5" id="KW-1185">Reference proteome</keyword>
<dbReference type="AlphaFoldDB" id="R7TEU1"/>
<dbReference type="Gene3D" id="1.10.555.10">
    <property type="entry name" value="Rho GTPase activation protein"/>
    <property type="match status" value="1"/>
</dbReference>
<dbReference type="InterPro" id="IPR000198">
    <property type="entry name" value="RhoGAP_dom"/>
</dbReference>
<dbReference type="HOGENOM" id="CLU_950745_0_0_1"/>
<dbReference type="SUPFAM" id="SSF48350">
    <property type="entry name" value="GTPase activation domain, GAP"/>
    <property type="match status" value="1"/>
</dbReference>
<dbReference type="GO" id="GO:0007165">
    <property type="term" value="P:signal transduction"/>
    <property type="evidence" value="ECO:0007669"/>
    <property type="project" value="InterPro"/>
</dbReference>
<evidence type="ECO:0000313" key="5">
    <source>
        <dbReference type="Proteomes" id="UP000014760"/>
    </source>
</evidence>
<dbReference type="InterPro" id="IPR008936">
    <property type="entry name" value="Rho_GTPase_activation_prot"/>
</dbReference>
<dbReference type="STRING" id="283909.R7TEU1"/>
<proteinExistence type="predicted"/>
<feature type="domain" description="Rho-GAP" evidence="2">
    <location>
        <begin position="53"/>
        <end position="247"/>
    </location>
</feature>